<organism evidence="1 2">
    <name type="scientific">Ramlibacter aquaticus</name>
    <dbReference type="NCBI Taxonomy" id="2780094"/>
    <lineage>
        <taxon>Bacteria</taxon>
        <taxon>Pseudomonadati</taxon>
        <taxon>Pseudomonadota</taxon>
        <taxon>Betaproteobacteria</taxon>
        <taxon>Burkholderiales</taxon>
        <taxon>Comamonadaceae</taxon>
        <taxon>Ramlibacter</taxon>
    </lineage>
</organism>
<keyword evidence="2" id="KW-1185">Reference proteome</keyword>
<accession>A0ABR9SJ24</accession>
<comment type="caution">
    <text evidence="1">The sequence shown here is derived from an EMBL/GenBank/DDBJ whole genome shotgun (WGS) entry which is preliminary data.</text>
</comment>
<evidence type="ECO:0000313" key="1">
    <source>
        <dbReference type="EMBL" id="MBE7942260.1"/>
    </source>
</evidence>
<proteinExistence type="predicted"/>
<dbReference type="EMBL" id="JADDOJ010000088">
    <property type="protein sequence ID" value="MBE7942260.1"/>
    <property type="molecule type" value="Genomic_DNA"/>
</dbReference>
<dbReference type="Proteomes" id="UP000715965">
    <property type="component" value="Unassembled WGS sequence"/>
</dbReference>
<evidence type="ECO:0000313" key="2">
    <source>
        <dbReference type="Proteomes" id="UP000715965"/>
    </source>
</evidence>
<reference evidence="1 2" key="1">
    <citation type="submission" date="2020-10" db="EMBL/GenBank/DDBJ databases">
        <title>Draft genome of Ramlibacter aquaticus LMG 30558.</title>
        <authorList>
            <person name="Props R."/>
        </authorList>
    </citation>
    <scope>NUCLEOTIDE SEQUENCE [LARGE SCALE GENOMIC DNA]</scope>
    <source>
        <strain evidence="1 2">LMG 30558</strain>
    </source>
</reference>
<dbReference type="RefSeq" id="WP_193781816.1">
    <property type="nucleotide sequence ID" value="NZ_JADDOJ010000088.1"/>
</dbReference>
<name>A0ABR9SJ24_9BURK</name>
<gene>
    <name evidence="1" type="ORF">IM725_16940</name>
</gene>
<sequence>MSRAQWGIEVDRAILQGDEASLWQALARAADQDSAMQEIADRIPRLIYNHRGQVHLSELFLAPVLATGEAAQLFDDKGAWRSAANCIEDTCRSWFGRTAARLKLFPYVRPYDWLGTWRPNVLRSHLLATVPGQKLRAARLVAALLGGFLLGAAAWGEQRCRCWRFCCPPPWLCAPPGRRRRRWPGAMRAVCFDMRHPLSAAGSTTTCWFSCWPF</sequence>
<protein>
    <submittedName>
        <fullName evidence="1">Uncharacterized protein</fullName>
    </submittedName>
</protein>